<feature type="transmembrane region" description="Helical" evidence="1">
    <location>
        <begin position="20"/>
        <end position="42"/>
    </location>
</feature>
<protein>
    <submittedName>
        <fullName evidence="2">Uncharacterized protein</fullName>
    </submittedName>
</protein>
<feature type="transmembrane region" description="Helical" evidence="1">
    <location>
        <begin position="141"/>
        <end position="160"/>
    </location>
</feature>
<keyword evidence="3" id="KW-1185">Reference proteome</keyword>
<accession>A0A4U1IY75</accession>
<keyword evidence="1" id="KW-0472">Membrane</keyword>
<evidence type="ECO:0000256" key="1">
    <source>
        <dbReference type="SAM" id="Phobius"/>
    </source>
</evidence>
<feature type="transmembrane region" description="Helical" evidence="1">
    <location>
        <begin position="227"/>
        <end position="248"/>
    </location>
</feature>
<keyword evidence="1" id="KW-0812">Transmembrane</keyword>
<keyword evidence="1" id="KW-1133">Transmembrane helix</keyword>
<feature type="transmembrane region" description="Helical" evidence="1">
    <location>
        <begin position="196"/>
        <end position="215"/>
    </location>
</feature>
<gene>
    <name evidence="2" type="ORF">E8A74_37430</name>
</gene>
<name>A0A4U1IY75_9BACT</name>
<sequence>MMNHLENVLSLRHATPFGPIALGAFSVAGISALALLVAALFAWRRGATRATRAFAALTLGTFALGAFAASRVIAGAHRAIFHPNPVPPFVKVNLARSRALGDMLGAWDTLGCALVLVCALSGAALLLLARRAGIRRTSATAAAFVCALGLVTGVGILYHFEEVALACHPHRDFGTAAKTACLHGGLEDARGSSSNVRMGLVALATLGSGLLVVVSRRKTTEPDARDPEAALAIGAAVFAFGLAAWIGARGMAYDAAHPLAPPSAAEGSCPEGMTPPAASLPPAGPCDASSDTPYVIDVERLHIDGVRAADVAELTKILQNKRELSRQILQRDPADPLVMIAAPAETAMATLLPVLAAVQKGFGGTVAIVGVHPEFRVSTATLGEITRERRCCNTRLRIAPNGAPLSTYATWGDVARAASEGAFFRLDP</sequence>
<dbReference type="EMBL" id="SSMQ01000055">
    <property type="protein sequence ID" value="TKC99584.1"/>
    <property type="molecule type" value="Genomic_DNA"/>
</dbReference>
<evidence type="ECO:0000313" key="2">
    <source>
        <dbReference type="EMBL" id="TKC99584.1"/>
    </source>
</evidence>
<feature type="transmembrane region" description="Helical" evidence="1">
    <location>
        <begin position="54"/>
        <end position="74"/>
    </location>
</feature>
<comment type="caution">
    <text evidence="2">The sequence shown here is derived from an EMBL/GenBank/DDBJ whole genome shotgun (WGS) entry which is preliminary data.</text>
</comment>
<feature type="transmembrane region" description="Helical" evidence="1">
    <location>
        <begin position="106"/>
        <end position="129"/>
    </location>
</feature>
<dbReference type="Proteomes" id="UP000309215">
    <property type="component" value="Unassembled WGS sequence"/>
</dbReference>
<dbReference type="AlphaFoldDB" id="A0A4U1IY75"/>
<reference evidence="2 3" key="1">
    <citation type="submission" date="2019-04" db="EMBL/GenBank/DDBJ databases">
        <authorList>
            <person name="Li Y."/>
            <person name="Wang J."/>
        </authorList>
    </citation>
    <scope>NUCLEOTIDE SEQUENCE [LARGE SCALE GENOMIC DNA]</scope>
    <source>
        <strain evidence="2 3">DSM 14668</strain>
    </source>
</reference>
<organism evidence="2 3">
    <name type="scientific">Polyangium fumosum</name>
    <dbReference type="NCBI Taxonomy" id="889272"/>
    <lineage>
        <taxon>Bacteria</taxon>
        <taxon>Pseudomonadati</taxon>
        <taxon>Myxococcota</taxon>
        <taxon>Polyangia</taxon>
        <taxon>Polyangiales</taxon>
        <taxon>Polyangiaceae</taxon>
        <taxon>Polyangium</taxon>
    </lineage>
</organism>
<proteinExistence type="predicted"/>
<dbReference type="RefSeq" id="WP_136933892.1">
    <property type="nucleotide sequence ID" value="NZ_SSMQ01000055.1"/>
</dbReference>
<evidence type="ECO:0000313" key="3">
    <source>
        <dbReference type="Proteomes" id="UP000309215"/>
    </source>
</evidence>